<comment type="caution">
    <text evidence="2">The sequence shown here is derived from an EMBL/GenBank/DDBJ whole genome shotgun (WGS) entry which is preliminary data.</text>
</comment>
<feature type="domain" description="DUF4218" evidence="1">
    <location>
        <begin position="1"/>
        <end position="32"/>
    </location>
</feature>
<feature type="non-terminal residue" evidence="2">
    <location>
        <position position="1"/>
    </location>
</feature>
<proteinExistence type="predicted"/>
<evidence type="ECO:0000313" key="2">
    <source>
        <dbReference type="EMBL" id="KAI3949303.1"/>
    </source>
</evidence>
<name>A0AAD4T9I9_9MAGN</name>
<dbReference type="AlphaFoldDB" id="A0AAD4T9I9"/>
<dbReference type="PANTHER" id="PTHR48451">
    <property type="entry name" value="DUF4218 DOMAIN-CONTAINING PROTEIN"/>
    <property type="match status" value="1"/>
</dbReference>
<organism evidence="2 3">
    <name type="scientific">Papaver atlanticum</name>
    <dbReference type="NCBI Taxonomy" id="357466"/>
    <lineage>
        <taxon>Eukaryota</taxon>
        <taxon>Viridiplantae</taxon>
        <taxon>Streptophyta</taxon>
        <taxon>Embryophyta</taxon>
        <taxon>Tracheophyta</taxon>
        <taxon>Spermatophyta</taxon>
        <taxon>Magnoliopsida</taxon>
        <taxon>Ranunculales</taxon>
        <taxon>Papaveraceae</taxon>
        <taxon>Papaveroideae</taxon>
        <taxon>Papaver</taxon>
    </lineage>
</organism>
<protein>
    <recommendedName>
        <fullName evidence="1">DUF4218 domain-containing protein</fullName>
    </recommendedName>
</protein>
<dbReference type="Pfam" id="PF13960">
    <property type="entry name" value="DUF4218"/>
    <property type="match status" value="1"/>
</dbReference>
<accession>A0AAD4T9I9</accession>
<dbReference type="InterPro" id="IPR025452">
    <property type="entry name" value="DUF4218"/>
</dbReference>
<keyword evidence="3" id="KW-1185">Reference proteome</keyword>
<dbReference type="EMBL" id="JAJJMB010003142">
    <property type="protein sequence ID" value="KAI3949303.1"/>
    <property type="molecule type" value="Genomic_DNA"/>
</dbReference>
<evidence type="ECO:0000313" key="3">
    <source>
        <dbReference type="Proteomes" id="UP001202328"/>
    </source>
</evidence>
<reference evidence="2" key="1">
    <citation type="submission" date="2022-04" db="EMBL/GenBank/DDBJ databases">
        <title>A functionally conserved STORR gene fusion in Papaver species that diverged 16.8 million years ago.</title>
        <authorList>
            <person name="Catania T."/>
        </authorList>
    </citation>
    <scope>NUCLEOTIDE SEQUENCE</scope>
    <source>
        <strain evidence="2">S-188037</strain>
    </source>
</reference>
<gene>
    <name evidence="2" type="ORF">MKW98_023240</name>
</gene>
<evidence type="ECO:0000259" key="1">
    <source>
        <dbReference type="Pfam" id="PF13960"/>
    </source>
</evidence>
<dbReference type="PANTHER" id="PTHR48451:SF1">
    <property type="entry name" value="DUF4218 DOMAIN-CONTAINING PROTEIN"/>
    <property type="match status" value="1"/>
</dbReference>
<dbReference type="Proteomes" id="UP001202328">
    <property type="component" value="Unassembled WGS sequence"/>
</dbReference>
<sequence>GSIAEGYLDDECVTFLSRYLKDIESRTNKPPRYVDDTPIRKPVRFALTGDQKKKMHDYILSNDGDVAPYIA</sequence>